<name>A0AAN9QCE8_PHACN</name>
<gene>
    <name evidence="2" type="ORF">VNO80_29430</name>
</gene>
<dbReference type="AlphaFoldDB" id="A0AAN9QCE8"/>
<evidence type="ECO:0000256" key="1">
    <source>
        <dbReference type="SAM" id="Phobius"/>
    </source>
</evidence>
<keyword evidence="1" id="KW-0472">Membrane</keyword>
<accession>A0AAN9QCE8</accession>
<evidence type="ECO:0000313" key="3">
    <source>
        <dbReference type="Proteomes" id="UP001374584"/>
    </source>
</evidence>
<feature type="transmembrane region" description="Helical" evidence="1">
    <location>
        <begin position="6"/>
        <end position="25"/>
    </location>
</feature>
<proteinExistence type="predicted"/>
<dbReference type="EMBL" id="JAYMYR010000011">
    <property type="protein sequence ID" value="KAK7332675.1"/>
    <property type="molecule type" value="Genomic_DNA"/>
</dbReference>
<reference evidence="2 3" key="1">
    <citation type="submission" date="2024-01" db="EMBL/GenBank/DDBJ databases">
        <title>The genomes of 5 underutilized Papilionoideae crops provide insights into root nodulation and disease resistanc.</title>
        <authorList>
            <person name="Jiang F."/>
        </authorList>
    </citation>
    <scope>NUCLEOTIDE SEQUENCE [LARGE SCALE GENOMIC DNA]</scope>
    <source>
        <strain evidence="2">JINMINGXINNONG_FW02</strain>
        <tissue evidence="2">Leaves</tissue>
    </source>
</reference>
<organism evidence="2 3">
    <name type="scientific">Phaseolus coccineus</name>
    <name type="common">Scarlet runner bean</name>
    <name type="synonym">Phaseolus multiflorus</name>
    <dbReference type="NCBI Taxonomy" id="3886"/>
    <lineage>
        <taxon>Eukaryota</taxon>
        <taxon>Viridiplantae</taxon>
        <taxon>Streptophyta</taxon>
        <taxon>Embryophyta</taxon>
        <taxon>Tracheophyta</taxon>
        <taxon>Spermatophyta</taxon>
        <taxon>Magnoliopsida</taxon>
        <taxon>eudicotyledons</taxon>
        <taxon>Gunneridae</taxon>
        <taxon>Pentapetalae</taxon>
        <taxon>rosids</taxon>
        <taxon>fabids</taxon>
        <taxon>Fabales</taxon>
        <taxon>Fabaceae</taxon>
        <taxon>Papilionoideae</taxon>
        <taxon>50 kb inversion clade</taxon>
        <taxon>NPAAA clade</taxon>
        <taxon>indigoferoid/millettioid clade</taxon>
        <taxon>Phaseoleae</taxon>
        <taxon>Phaseolus</taxon>
    </lineage>
</organism>
<keyword evidence="1" id="KW-0812">Transmembrane</keyword>
<dbReference type="Proteomes" id="UP001374584">
    <property type="component" value="Unassembled WGS sequence"/>
</dbReference>
<keyword evidence="1" id="KW-1133">Transmembrane helix</keyword>
<comment type="caution">
    <text evidence="2">The sequence shown here is derived from an EMBL/GenBank/DDBJ whole genome shotgun (WGS) entry which is preliminary data.</text>
</comment>
<protein>
    <submittedName>
        <fullName evidence="2">Uncharacterized protein</fullName>
    </submittedName>
</protein>
<keyword evidence="3" id="KW-1185">Reference proteome</keyword>
<sequence length="107" mass="12595">MLIVQYIHIISSSIFIFLFFFQFYLSTNSISYIISLRLSNGMEQDKITRESEKLRLMLHMPLHMGQMPWPTNELTPVHSVFPLRQKTAPLTFGGSESTRVPEFHRYQ</sequence>
<evidence type="ECO:0000313" key="2">
    <source>
        <dbReference type="EMBL" id="KAK7332675.1"/>
    </source>
</evidence>